<protein>
    <submittedName>
        <fullName evidence="9">ABC transporter permease subunit</fullName>
    </submittedName>
</protein>
<dbReference type="PROSITE" id="PS50928">
    <property type="entry name" value="ABC_TM1"/>
    <property type="match status" value="1"/>
</dbReference>
<keyword evidence="3" id="KW-1003">Cell membrane</keyword>
<dbReference type="AlphaFoldDB" id="A0A9X5AR49"/>
<feature type="transmembrane region" description="Helical" evidence="7">
    <location>
        <begin position="95"/>
        <end position="115"/>
    </location>
</feature>
<feature type="transmembrane region" description="Helical" evidence="7">
    <location>
        <begin position="121"/>
        <end position="142"/>
    </location>
</feature>
<feature type="transmembrane region" description="Helical" evidence="7">
    <location>
        <begin position="220"/>
        <end position="239"/>
    </location>
</feature>
<evidence type="ECO:0000256" key="5">
    <source>
        <dbReference type="ARBA" id="ARBA00022989"/>
    </source>
</evidence>
<feature type="transmembrane region" description="Helical" evidence="7">
    <location>
        <begin position="172"/>
        <end position="192"/>
    </location>
</feature>
<feature type="domain" description="ABC transmembrane type-1" evidence="8">
    <location>
        <begin position="57"/>
        <end position="242"/>
    </location>
</feature>
<reference evidence="9 10" key="1">
    <citation type="submission" date="2019-11" db="EMBL/GenBank/DDBJ databases">
        <title>Whole-genome sequence of Rhodoplanes serenus DSM 18633, type strain.</title>
        <authorList>
            <person name="Kyndt J.A."/>
            <person name="Meyer T.E."/>
        </authorList>
    </citation>
    <scope>NUCLEOTIDE SEQUENCE [LARGE SCALE GENOMIC DNA]</scope>
    <source>
        <strain evidence="9 10">DSM 18633</strain>
    </source>
</reference>
<evidence type="ECO:0000256" key="7">
    <source>
        <dbReference type="RuleBase" id="RU363032"/>
    </source>
</evidence>
<evidence type="ECO:0000256" key="1">
    <source>
        <dbReference type="ARBA" id="ARBA00004651"/>
    </source>
</evidence>
<dbReference type="PANTHER" id="PTHR30151">
    <property type="entry name" value="ALKANE SULFONATE ABC TRANSPORTER-RELATED, MEMBRANE SUBUNIT"/>
    <property type="match status" value="1"/>
</dbReference>
<comment type="caution">
    <text evidence="9">The sequence shown here is derived from an EMBL/GenBank/DDBJ whole genome shotgun (WGS) entry which is preliminary data.</text>
</comment>
<keyword evidence="4 7" id="KW-0812">Transmembrane</keyword>
<dbReference type="InterPro" id="IPR000515">
    <property type="entry name" value="MetI-like"/>
</dbReference>
<gene>
    <name evidence="9" type="ORF">GJ689_00855</name>
</gene>
<dbReference type="EMBL" id="WNKV01000001">
    <property type="protein sequence ID" value="MTW14765.1"/>
    <property type="molecule type" value="Genomic_DNA"/>
</dbReference>
<evidence type="ECO:0000313" key="9">
    <source>
        <dbReference type="EMBL" id="MTW14765.1"/>
    </source>
</evidence>
<evidence type="ECO:0000256" key="4">
    <source>
        <dbReference type="ARBA" id="ARBA00022692"/>
    </source>
</evidence>
<dbReference type="Gene3D" id="1.10.3720.10">
    <property type="entry name" value="MetI-like"/>
    <property type="match status" value="1"/>
</dbReference>
<keyword evidence="5 7" id="KW-1133">Transmembrane helix</keyword>
<keyword evidence="2 7" id="KW-0813">Transport</keyword>
<evidence type="ECO:0000259" key="8">
    <source>
        <dbReference type="PROSITE" id="PS50928"/>
    </source>
</evidence>
<evidence type="ECO:0000256" key="2">
    <source>
        <dbReference type="ARBA" id="ARBA00022448"/>
    </source>
</evidence>
<dbReference type="GO" id="GO:0055085">
    <property type="term" value="P:transmembrane transport"/>
    <property type="evidence" value="ECO:0007669"/>
    <property type="project" value="InterPro"/>
</dbReference>
<proteinExistence type="inferred from homology"/>
<evidence type="ECO:0000256" key="6">
    <source>
        <dbReference type="ARBA" id="ARBA00023136"/>
    </source>
</evidence>
<keyword evidence="6 7" id="KW-0472">Membrane</keyword>
<dbReference type="PANTHER" id="PTHR30151:SF0">
    <property type="entry name" value="ABC TRANSPORTER PERMEASE PROTEIN MJ0413-RELATED"/>
    <property type="match status" value="1"/>
</dbReference>
<name>A0A9X5AR49_9BRAD</name>
<organism evidence="9 10">
    <name type="scientific">Rhodoplanes serenus</name>
    <dbReference type="NCBI Taxonomy" id="200615"/>
    <lineage>
        <taxon>Bacteria</taxon>
        <taxon>Pseudomonadati</taxon>
        <taxon>Pseudomonadota</taxon>
        <taxon>Alphaproteobacteria</taxon>
        <taxon>Hyphomicrobiales</taxon>
        <taxon>Nitrobacteraceae</taxon>
        <taxon>Rhodoplanes</taxon>
    </lineage>
</organism>
<dbReference type="Proteomes" id="UP000438991">
    <property type="component" value="Unassembled WGS sequence"/>
</dbReference>
<evidence type="ECO:0000256" key="3">
    <source>
        <dbReference type="ARBA" id="ARBA00022475"/>
    </source>
</evidence>
<feature type="transmembrane region" description="Helical" evidence="7">
    <location>
        <begin position="65"/>
        <end position="88"/>
    </location>
</feature>
<dbReference type="Pfam" id="PF00528">
    <property type="entry name" value="BPD_transp_1"/>
    <property type="match status" value="1"/>
</dbReference>
<dbReference type="SUPFAM" id="SSF161098">
    <property type="entry name" value="MetI-like"/>
    <property type="match status" value="1"/>
</dbReference>
<sequence>MARRAAPLAWGGLGLLALGLAWEAGHRAFGPFVLPAPAEAGVRLAALLADGDAWPALAVTAGNALGGWLAGALIGAGLGIAGGLVGPLGAALRPVVTVTLGVPPIAWVVLALLWFGPRGGAPAFTVLMTAVPVVFAAAFQGLAARDPRLGEMATVYGAPLLLRLRMLILPQLLDHLLPALATALALAFKVAVMAEVLGGGVGIGGRIATARAHLDLVETMAWILLVVAVLLVCDGLLLAPLRRLLSARRPSGPVSAAG</sequence>
<comment type="similarity">
    <text evidence="7">Belongs to the binding-protein-dependent transport system permease family.</text>
</comment>
<dbReference type="InterPro" id="IPR035906">
    <property type="entry name" value="MetI-like_sf"/>
</dbReference>
<comment type="subcellular location">
    <subcellularLocation>
        <location evidence="1 7">Cell membrane</location>
        <topology evidence="1 7">Multi-pass membrane protein</topology>
    </subcellularLocation>
</comment>
<evidence type="ECO:0000313" key="10">
    <source>
        <dbReference type="Proteomes" id="UP000438991"/>
    </source>
</evidence>
<dbReference type="GO" id="GO:0005886">
    <property type="term" value="C:plasma membrane"/>
    <property type="evidence" value="ECO:0007669"/>
    <property type="project" value="UniProtKB-SubCell"/>
</dbReference>
<accession>A0A9X5AR49</accession>